<dbReference type="Proteomes" id="UP001642540">
    <property type="component" value="Unassembled WGS sequence"/>
</dbReference>
<organism evidence="2 3">
    <name type="scientific">Orchesella dallaii</name>
    <dbReference type="NCBI Taxonomy" id="48710"/>
    <lineage>
        <taxon>Eukaryota</taxon>
        <taxon>Metazoa</taxon>
        <taxon>Ecdysozoa</taxon>
        <taxon>Arthropoda</taxon>
        <taxon>Hexapoda</taxon>
        <taxon>Collembola</taxon>
        <taxon>Entomobryomorpha</taxon>
        <taxon>Entomobryoidea</taxon>
        <taxon>Orchesellidae</taxon>
        <taxon>Orchesellinae</taxon>
        <taxon>Orchesella</taxon>
    </lineage>
</organism>
<keyword evidence="3" id="KW-1185">Reference proteome</keyword>
<evidence type="ECO:0000313" key="2">
    <source>
        <dbReference type="EMBL" id="CAL8136842.1"/>
    </source>
</evidence>
<sequence>MLLISSSSELLQQTYEALKQEFKLKETSCDSLVGIQIEKLEDGSFLFTTPNSKMSFYHLLTWKTATQQRSQCNKTLNLTTTPFLQQQHINTLILQMNFAYLTQIRYVTLSFLISLYLNSSLFIFSYFFRVVDYKKPTTSASQPDLVLGWTGVRMSL</sequence>
<reference evidence="2 3" key="1">
    <citation type="submission" date="2024-08" db="EMBL/GenBank/DDBJ databases">
        <authorList>
            <person name="Cucini C."/>
            <person name="Frati F."/>
        </authorList>
    </citation>
    <scope>NUCLEOTIDE SEQUENCE [LARGE SCALE GENOMIC DNA]</scope>
</reference>
<keyword evidence="1" id="KW-1133">Transmembrane helix</keyword>
<accession>A0ABP1RVF1</accession>
<proteinExistence type="predicted"/>
<keyword evidence="1" id="KW-0812">Transmembrane</keyword>
<feature type="transmembrane region" description="Helical" evidence="1">
    <location>
        <begin position="106"/>
        <end position="128"/>
    </location>
</feature>
<comment type="caution">
    <text evidence="2">The sequence shown here is derived from an EMBL/GenBank/DDBJ whole genome shotgun (WGS) entry which is preliminary data.</text>
</comment>
<evidence type="ECO:0000313" key="3">
    <source>
        <dbReference type="Proteomes" id="UP001642540"/>
    </source>
</evidence>
<protein>
    <submittedName>
        <fullName evidence="2">Uncharacterized protein</fullName>
    </submittedName>
</protein>
<name>A0ABP1RVF1_9HEXA</name>
<keyword evidence="1" id="KW-0472">Membrane</keyword>
<dbReference type="EMBL" id="CAXLJM020000112">
    <property type="protein sequence ID" value="CAL8136842.1"/>
    <property type="molecule type" value="Genomic_DNA"/>
</dbReference>
<evidence type="ECO:0000256" key="1">
    <source>
        <dbReference type="SAM" id="Phobius"/>
    </source>
</evidence>
<gene>
    <name evidence="2" type="ORF">ODALV1_LOCUS26639</name>
</gene>